<dbReference type="Pfam" id="PF01061">
    <property type="entry name" value="ABC2_membrane"/>
    <property type="match status" value="1"/>
</dbReference>
<dbReference type="OrthoDB" id="66620at2759"/>
<keyword evidence="11" id="KW-1185">Reference proteome</keyword>
<evidence type="ECO:0000256" key="6">
    <source>
        <dbReference type="ARBA" id="ARBA00023136"/>
    </source>
</evidence>
<keyword evidence="10" id="KW-0067">ATP-binding</keyword>
<evidence type="ECO:0000256" key="8">
    <source>
        <dbReference type="SAM" id="Phobius"/>
    </source>
</evidence>
<keyword evidence="4 8" id="KW-0812">Transmembrane</keyword>
<dbReference type="PANTHER" id="PTHR48041:SF89">
    <property type="entry name" value="FI03229P"/>
    <property type="match status" value="1"/>
</dbReference>
<protein>
    <submittedName>
        <fullName evidence="10">ATP-binding cassette sub-family G member 8</fullName>
    </submittedName>
</protein>
<gene>
    <name evidence="10" type="primary">Abcg8</name>
    <name evidence="10" type="ORF">FJT64_012338</name>
</gene>
<feature type="region of interest" description="Disordered" evidence="7">
    <location>
        <begin position="128"/>
        <end position="243"/>
    </location>
</feature>
<feature type="transmembrane region" description="Helical" evidence="8">
    <location>
        <begin position="760"/>
        <end position="779"/>
    </location>
</feature>
<name>A0A6A4UZR3_AMPAM</name>
<accession>A0A6A4UZR3</accession>
<feature type="domain" description="ABC transporter" evidence="9">
    <location>
        <begin position="287"/>
        <end position="528"/>
    </location>
</feature>
<keyword evidence="3" id="KW-0813">Transport</keyword>
<dbReference type="GO" id="GO:0016887">
    <property type="term" value="F:ATP hydrolysis activity"/>
    <property type="evidence" value="ECO:0007669"/>
    <property type="project" value="InterPro"/>
</dbReference>
<dbReference type="GO" id="GO:0005524">
    <property type="term" value="F:ATP binding"/>
    <property type="evidence" value="ECO:0007669"/>
    <property type="project" value="UniProtKB-KW"/>
</dbReference>
<dbReference type="PANTHER" id="PTHR48041">
    <property type="entry name" value="ABC TRANSPORTER G FAMILY MEMBER 28"/>
    <property type="match status" value="1"/>
</dbReference>
<evidence type="ECO:0000256" key="7">
    <source>
        <dbReference type="SAM" id="MobiDB-lite"/>
    </source>
</evidence>
<dbReference type="GO" id="GO:0005886">
    <property type="term" value="C:plasma membrane"/>
    <property type="evidence" value="ECO:0007669"/>
    <property type="project" value="TreeGrafter"/>
</dbReference>
<evidence type="ECO:0000256" key="3">
    <source>
        <dbReference type="ARBA" id="ARBA00022448"/>
    </source>
</evidence>
<sequence length="895" mass="99378">MTISHLAPLFPRSVGRSDSTEAWELGAMRRKYSSGPASQAGSAHHLAPGRPTSDELHAWSIYRQNLNSEFTDSALGSSDKSPLPYGNFQLRETTVHSILQHPKYGPKSELGANMYTYLKYGLPRVFPPSRPDGSSGYDSSDDGAGRSERYRRAKSNPDLRGVGAPPTRSFGDSVFRGRRPRSSSEANLLSADGGGYGRPVRSPETARSELAAQSAYTAQLERRRPASQRSRAGSHASLGSRLSRGAALGTAGFSRRGDAATYGKEPPMLNDKLFPKDQAADTKHPHLQVRDLTCERPERGGWRRLVEGVTFEARGGDLVGIMTTAEREGTALLDALADCGTRWSLRVTGDLLVNGCQVDPGRLARRVAYVQENCDFSPNMSVRQTMLFHAFLQEPGDVARGFNVKQKINALIEDLGLGQVKHTSVRDLTVSERRRLNVACHLSLDTDLVLLDQPTREMDIFDTFFLVEYLRQWAARGRIVMLTLQPPTYEIFTMLSKVMLISDRKVIYSGKRREMLPYFAFIDYPCPAYKNPSDYYLDLVTLDDLSPEATLESSQRVTELAQTFQRRQEPLADPGPPGLLPPKIRRANCCIQILALWIRAMVYTFPYNLIRWASSMTLACLMSVIVGTVFYDIRGDNKDQENVPDRLGFHYTVMALALWPLLLLSVSEVWKEKDAVSRDVADRLYSRLSLVVSKLFYSFPGSVLQCLLLIVPAYKMAGTHPEESDMTFYLYMGYMLAYLLSLRLLAVAAAYLTSSRHLSAGWLAAALVPLLLVAGWSAHPQDLSPWTRWLRWVSVPGWVFGRLVWDELDGVRGLRCDRNPILPQSNTIIVQVDCGVQTGAQALRFLGVAPAERLPLAPLLAAAGTALVAALLATAAALCCRQRQRKSRGKNIKHS</sequence>
<dbReference type="EMBL" id="VIIS01002032">
    <property type="protein sequence ID" value="KAF0289407.1"/>
    <property type="molecule type" value="Genomic_DNA"/>
</dbReference>
<evidence type="ECO:0000259" key="9">
    <source>
        <dbReference type="PROSITE" id="PS50893"/>
    </source>
</evidence>
<dbReference type="InterPro" id="IPR027417">
    <property type="entry name" value="P-loop_NTPase"/>
</dbReference>
<evidence type="ECO:0000313" key="11">
    <source>
        <dbReference type="Proteomes" id="UP000440578"/>
    </source>
</evidence>
<comment type="similarity">
    <text evidence="2">Belongs to the ABC transporter superfamily. ABCG family. Eye pigment precursor importer (TC 3.A.1.204) subfamily.</text>
</comment>
<dbReference type="InterPro" id="IPR013525">
    <property type="entry name" value="ABC2_TM"/>
</dbReference>
<dbReference type="PROSITE" id="PS50893">
    <property type="entry name" value="ABC_TRANSPORTER_2"/>
    <property type="match status" value="1"/>
</dbReference>
<feature type="transmembrane region" description="Helical" evidence="8">
    <location>
        <begin position="691"/>
        <end position="711"/>
    </location>
</feature>
<evidence type="ECO:0000256" key="2">
    <source>
        <dbReference type="ARBA" id="ARBA00005814"/>
    </source>
</evidence>
<proteinExistence type="inferred from homology"/>
<feature type="transmembrane region" description="Helical" evidence="8">
    <location>
        <begin position="731"/>
        <end position="753"/>
    </location>
</feature>
<evidence type="ECO:0000256" key="1">
    <source>
        <dbReference type="ARBA" id="ARBA00004141"/>
    </source>
</evidence>
<comment type="subcellular location">
    <subcellularLocation>
        <location evidence="1">Membrane</location>
        <topology evidence="1">Multi-pass membrane protein</topology>
    </subcellularLocation>
</comment>
<dbReference type="FunFam" id="3.40.50.300:FF:001695">
    <property type="entry name" value="ATP-binding cassette sub-family G member"/>
    <property type="match status" value="1"/>
</dbReference>
<evidence type="ECO:0000256" key="5">
    <source>
        <dbReference type="ARBA" id="ARBA00022989"/>
    </source>
</evidence>
<dbReference type="InterPro" id="IPR050352">
    <property type="entry name" value="ABCG_transporters"/>
</dbReference>
<keyword evidence="10" id="KW-0547">Nucleotide-binding</keyword>
<keyword evidence="6 8" id="KW-0472">Membrane</keyword>
<organism evidence="10 11">
    <name type="scientific">Amphibalanus amphitrite</name>
    <name type="common">Striped barnacle</name>
    <name type="synonym">Balanus amphitrite</name>
    <dbReference type="NCBI Taxonomy" id="1232801"/>
    <lineage>
        <taxon>Eukaryota</taxon>
        <taxon>Metazoa</taxon>
        <taxon>Ecdysozoa</taxon>
        <taxon>Arthropoda</taxon>
        <taxon>Crustacea</taxon>
        <taxon>Multicrustacea</taxon>
        <taxon>Cirripedia</taxon>
        <taxon>Thoracica</taxon>
        <taxon>Thoracicalcarea</taxon>
        <taxon>Balanomorpha</taxon>
        <taxon>Balanoidea</taxon>
        <taxon>Balanidae</taxon>
        <taxon>Amphibalaninae</taxon>
        <taxon>Amphibalanus</taxon>
    </lineage>
</organism>
<reference evidence="10 11" key="1">
    <citation type="submission" date="2019-07" db="EMBL/GenBank/DDBJ databases">
        <title>Draft genome assembly of a fouling barnacle, Amphibalanus amphitrite (Darwin, 1854): The first reference genome for Thecostraca.</title>
        <authorList>
            <person name="Kim W."/>
        </authorList>
    </citation>
    <scope>NUCLEOTIDE SEQUENCE [LARGE SCALE GENOMIC DNA]</scope>
    <source>
        <strain evidence="10">SNU_AA5</strain>
        <tissue evidence="10">Soma without cirri and trophi</tissue>
    </source>
</reference>
<keyword evidence="5 8" id="KW-1133">Transmembrane helix</keyword>
<dbReference type="Gene3D" id="3.40.50.300">
    <property type="entry name" value="P-loop containing nucleotide triphosphate hydrolases"/>
    <property type="match status" value="1"/>
</dbReference>
<dbReference type="GO" id="GO:0140359">
    <property type="term" value="F:ABC-type transporter activity"/>
    <property type="evidence" value="ECO:0007669"/>
    <property type="project" value="InterPro"/>
</dbReference>
<feature type="transmembrane region" description="Helical" evidence="8">
    <location>
        <begin position="856"/>
        <end position="880"/>
    </location>
</feature>
<dbReference type="AlphaFoldDB" id="A0A6A4UZR3"/>
<dbReference type="Pfam" id="PF00005">
    <property type="entry name" value="ABC_tran"/>
    <property type="match status" value="1"/>
</dbReference>
<feature type="transmembrane region" description="Helical" evidence="8">
    <location>
        <begin position="609"/>
        <end position="631"/>
    </location>
</feature>
<dbReference type="InterPro" id="IPR003439">
    <property type="entry name" value="ABC_transporter-like_ATP-bd"/>
</dbReference>
<evidence type="ECO:0000256" key="4">
    <source>
        <dbReference type="ARBA" id="ARBA00022692"/>
    </source>
</evidence>
<dbReference type="SUPFAM" id="SSF52540">
    <property type="entry name" value="P-loop containing nucleoside triphosphate hydrolases"/>
    <property type="match status" value="1"/>
</dbReference>
<evidence type="ECO:0000313" key="10">
    <source>
        <dbReference type="EMBL" id="KAF0289407.1"/>
    </source>
</evidence>
<comment type="caution">
    <text evidence="10">The sequence shown here is derived from an EMBL/GenBank/DDBJ whole genome shotgun (WGS) entry which is preliminary data.</text>
</comment>
<dbReference type="Proteomes" id="UP000440578">
    <property type="component" value="Unassembled WGS sequence"/>
</dbReference>